<feature type="domain" description="CN hydrolase" evidence="9">
    <location>
        <begin position="70"/>
        <end position="342"/>
    </location>
</feature>
<dbReference type="GO" id="GO:0003837">
    <property type="term" value="F:beta-ureidopropionase activity"/>
    <property type="evidence" value="ECO:0007669"/>
    <property type="project" value="UniProtKB-EC"/>
</dbReference>
<evidence type="ECO:0000256" key="8">
    <source>
        <dbReference type="ARBA" id="ARBA00075038"/>
    </source>
</evidence>
<dbReference type="InterPro" id="IPR003010">
    <property type="entry name" value="C-N_Hydrolase"/>
</dbReference>
<comment type="catalytic activity">
    <reaction evidence="3">
        <text>3-(carbamoylamino)propanoate + H2O + 2 H(+) = beta-alanine + NH4(+) + CO2</text>
        <dbReference type="Rhea" id="RHEA:11184"/>
        <dbReference type="ChEBI" id="CHEBI:11892"/>
        <dbReference type="ChEBI" id="CHEBI:15377"/>
        <dbReference type="ChEBI" id="CHEBI:15378"/>
        <dbReference type="ChEBI" id="CHEBI:16526"/>
        <dbReference type="ChEBI" id="CHEBI:28938"/>
        <dbReference type="ChEBI" id="CHEBI:57966"/>
        <dbReference type="EC" id="3.5.1.6"/>
    </reaction>
</comment>
<evidence type="ECO:0000256" key="1">
    <source>
        <dbReference type="ARBA" id="ARBA00004668"/>
    </source>
</evidence>
<dbReference type="EMBL" id="HBIM01024443">
    <property type="protein sequence ID" value="CAE0421482.1"/>
    <property type="molecule type" value="Transcribed_RNA"/>
</dbReference>
<reference evidence="10" key="1">
    <citation type="submission" date="2021-01" db="EMBL/GenBank/DDBJ databases">
        <authorList>
            <person name="Corre E."/>
            <person name="Pelletier E."/>
            <person name="Niang G."/>
            <person name="Scheremetjew M."/>
            <person name="Finn R."/>
            <person name="Kale V."/>
            <person name="Holt S."/>
            <person name="Cochrane G."/>
            <person name="Meng A."/>
            <person name="Brown T."/>
            <person name="Cohen L."/>
        </authorList>
    </citation>
    <scope>NUCLEOTIDE SEQUENCE</scope>
    <source>
        <strain evidence="10">CCMP127</strain>
    </source>
</reference>
<evidence type="ECO:0000256" key="3">
    <source>
        <dbReference type="ARBA" id="ARBA00050540"/>
    </source>
</evidence>
<dbReference type="GO" id="GO:0033396">
    <property type="term" value="P:beta-alanine biosynthetic process via 3-ureidopropionate"/>
    <property type="evidence" value="ECO:0007669"/>
    <property type="project" value="TreeGrafter"/>
</dbReference>
<evidence type="ECO:0000256" key="4">
    <source>
        <dbReference type="ARBA" id="ARBA00050552"/>
    </source>
</evidence>
<comment type="pathway">
    <text evidence="1">Amino-acid biosynthesis; beta-alanine biosynthesis.</text>
</comment>
<dbReference type="AlphaFoldDB" id="A0A7S3LEX9"/>
<dbReference type="InterPro" id="IPR050345">
    <property type="entry name" value="Aliph_Amidase/BUP"/>
</dbReference>
<dbReference type="EC" id="3.5.1.6" evidence="6"/>
<evidence type="ECO:0000256" key="6">
    <source>
        <dbReference type="ARBA" id="ARBA00066985"/>
    </source>
</evidence>
<dbReference type="PROSITE" id="PS50263">
    <property type="entry name" value="CN_HYDROLASE"/>
    <property type="match status" value="1"/>
</dbReference>
<accession>A0A7S3LEX9</accession>
<evidence type="ECO:0000256" key="5">
    <source>
        <dbReference type="ARBA" id="ARBA00061249"/>
    </source>
</evidence>
<comment type="catalytic activity">
    <reaction evidence="4">
        <text>3-(carbamoylamino)-2-methylpropanoate + H2O + 2 H(+) = (R)-3-amino-2-methylpropanoate + NH4(+) + CO2</text>
        <dbReference type="Rhea" id="RHEA:37339"/>
        <dbReference type="ChEBI" id="CHEBI:15377"/>
        <dbReference type="ChEBI" id="CHEBI:15378"/>
        <dbReference type="ChEBI" id="CHEBI:16526"/>
        <dbReference type="ChEBI" id="CHEBI:28938"/>
        <dbReference type="ChEBI" id="CHEBI:57731"/>
        <dbReference type="ChEBI" id="CHEBI:74414"/>
        <dbReference type="EC" id="3.5.1.6"/>
    </reaction>
</comment>
<evidence type="ECO:0000259" key="9">
    <source>
        <dbReference type="PROSITE" id="PS50263"/>
    </source>
</evidence>
<sequence length="397" mass="43895">MSGTEPSVEQVLQELDPAKRASVERILYGTTVEPLELTPQATQLATQHDFELKAYRHAYKTKGQTTPRMVRAAVIQNAIVQPTTAPVAVQRQALHDRLRVLIQAAAAAGANVVALQECWTGPFFMCTREKQPWCDFAEEAERGPTFDLMSTLARQHSMVIISPILERDVSHGGTLWNTAVIFSPTGKFLGKHRKNHIPRVGDFNESTYYMEGNTGHPVFETAYGKIAVNICYGRHHPLNWMAFGLNGAEMVFNPCATVGALSEPMWSIEGRCAAIANNYFVLSNNRVGTESFPNAFTSGDGKPAHTDFGHFYGSSYVANPDGSRTPGLCRDRDGVLIQECDLNACQAVKDTWCFGMTARHGMYADLLARYDQVNFTPQRIVDPAKPCSSNEEENAEK</sequence>
<gene>
    <name evidence="10" type="ORF">ACOF00016_LOCUS18122</name>
</gene>
<dbReference type="PANTHER" id="PTHR43674:SF2">
    <property type="entry name" value="BETA-UREIDOPROPIONASE"/>
    <property type="match status" value="1"/>
</dbReference>
<dbReference type="InterPro" id="IPR036526">
    <property type="entry name" value="C-N_Hydrolase_sf"/>
</dbReference>
<name>A0A7S3LEX9_9STRA</name>
<dbReference type="FunFam" id="3.60.110.10:FF:000008">
    <property type="entry name" value="Beta-alanine synthase"/>
    <property type="match status" value="1"/>
</dbReference>
<dbReference type="Pfam" id="PF00795">
    <property type="entry name" value="CN_hydrolase"/>
    <property type="match status" value="1"/>
</dbReference>
<organism evidence="10">
    <name type="scientific">Amphora coffeiformis</name>
    <dbReference type="NCBI Taxonomy" id="265554"/>
    <lineage>
        <taxon>Eukaryota</taxon>
        <taxon>Sar</taxon>
        <taxon>Stramenopiles</taxon>
        <taxon>Ochrophyta</taxon>
        <taxon>Bacillariophyta</taxon>
        <taxon>Bacillariophyceae</taxon>
        <taxon>Bacillariophycidae</taxon>
        <taxon>Thalassiophysales</taxon>
        <taxon>Catenulaceae</taxon>
        <taxon>Amphora</taxon>
    </lineage>
</organism>
<dbReference type="Gene3D" id="3.60.110.10">
    <property type="entry name" value="Carbon-nitrogen hydrolase"/>
    <property type="match status" value="1"/>
</dbReference>
<evidence type="ECO:0000256" key="7">
    <source>
        <dbReference type="ARBA" id="ARBA00074804"/>
    </source>
</evidence>
<keyword evidence="2" id="KW-0378">Hydrolase</keyword>
<proteinExistence type="inferred from homology"/>
<dbReference type="PANTHER" id="PTHR43674">
    <property type="entry name" value="NITRILASE C965.09-RELATED"/>
    <property type="match status" value="1"/>
</dbReference>
<comment type="similarity">
    <text evidence="5">Belongs to the carbon-nitrogen hydrolase superfamily. BUP family.</text>
</comment>
<protein>
    <recommendedName>
        <fullName evidence="7">Beta-ureidopropionase</fullName>
        <ecNumber evidence="6">3.5.1.6</ecNumber>
    </recommendedName>
    <alternativeName>
        <fullName evidence="8">N-carbamoyl-beta-alanine amidohydrolase</fullName>
    </alternativeName>
</protein>
<dbReference type="SUPFAM" id="SSF56317">
    <property type="entry name" value="Carbon-nitrogen hydrolase"/>
    <property type="match status" value="1"/>
</dbReference>
<evidence type="ECO:0000256" key="2">
    <source>
        <dbReference type="ARBA" id="ARBA00022801"/>
    </source>
</evidence>
<evidence type="ECO:0000313" key="10">
    <source>
        <dbReference type="EMBL" id="CAE0421482.1"/>
    </source>
</evidence>